<feature type="compositionally biased region" description="Polar residues" evidence="1">
    <location>
        <begin position="49"/>
        <end position="60"/>
    </location>
</feature>
<dbReference type="AlphaFoldDB" id="A0A1I7WTI8"/>
<dbReference type="Proteomes" id="UP000095283">
    <property type="component" value="Unplaced"/>
</dbReference>
<sequence length="83" mass="9808">MALDLTIEPHECSKSADNTSSLLKSGRRVKVRAPKHNYRTRKPFIPTPMSDSEQSLSPNKRNYDKYMIKKQRKASEKYARYWF</sequence>
<keyword evidence="2" id="KW-1185">Reference proteome</keyword>
<reference evidence="3" key="1">
    <citation type="submission" date="2016-11" db="UniProtKB">
        <authorList>
            <consortium name="WormBaseParasite"/>
        </authorList>
    </citation>
    <scope>IDENTIFICATION</scope>
</reference>
<evidence type="ECO:0000313" key="3">
    <source>
        <dbReference type="WBParaSite" id="Hba_08483"/>
    </source>
</evidence>
<organism evidence="2 3">
    <name type="scientific">Heterorhabditis bacteriophora</name>
    <name type="common">Entomopathogenic nematode worm</name>
    <dbReference type="NCBI Taxonomy" id="37862"/>
    <lineage>
        <taxon>Eukaryota</taxon>
        <taxon>Metazoa</taxon>
        <taxon>Ecdysozoa</taxon>
        <taxon>Nematoda</taxon>
        <taxon>Chromadorea</taxon>
        <taxon>Rhabditida</taxon>
        <taxon>Rhabditina</taxon>
        <taxon>Rhabditomorpha</taxon>
        <taxon>Strongyloidea</taxon>
        <taxon>Heterorhabditidae</taxon>
        <taxon>Heterorhabditis</taxon>
    </lineage>
</organism>
<dbReference type="WBParaSite" id="Hba_08483">
    <property type="protein sequence ID" value="Hba_08483"/>
    <property type="gene ID" value="Hba_08483"/>
</dbReference>
<feature type="region of interest" description="Disordered" evidence="1">
    <location>
        <begin position="35"/>
        <end position="63"/>
    </location>
</feature>
<accession>A0A1I7WTI8</accession>
<name>A0A1I7WTI8_HETBA</name>
<evidence type="ECO:0000256" key="1">
    <source>
        <dbReference type="SAM" id="MobiDB-lite"/>
    </source>
</evidence>
<protein>
    <submittedName>
        <fullName evidence="3">Uncharacterized protein</fullName>
    </submittedName>
</protein>
<proteinExistence type="predicted"/>
<evidence type="ECO:0000313" key="2">
    <source>
        <dbReference type="Proteomes" id="UP000095283"/>
    </source>
</evidence>